<dbReference type="Proteomes" id="UP001517367">
    <property type="component" value="Unassembled WGS sequence"/>
</dbReference>
<dbReference type="RefSeq" id="WP_138729175.1">
    <property type="nucleotide sequence ID" value="NZ_SRMP02000050.1"/>
</dbReference>
<evidence type="ECO:0000313" key="3">
    <source>
        <dbReference type="Proteomes" id="UP001517367"/>
    </source>
</evidence>
<accession>A0ABW9JP93</accession>
<dbReference type="PROSITE" id="PS51257">
    <property type="entry name" value="PROKAR_LIPOPROTEIN"/>
    <property type="match status" value="1"/>
</dbReference>
<name>A0ABW9JP93_9SPHI</name>
<evidence type="ECO:0000259" key="1">
    <source>
        <dbReference type="Pfam" id="PF16409"/>
    </source>
</evidence>
<comment type="caution">
    <text evidence="2">The sequence shown here is derived from an EMBL/GenBank/DDBJ whole genome shotgun (WGS) entry which is preliminary data.</text>
</comment>
<dbReference type="EMBL" id="SRMP02000050">
    <property type="protein sequence ID" value="MFN0293504.1"/>
    <property type="molecule type" value="Genomic_DNA"/>
</dbReference>
<dbReference type="Pfam" id="PF16409">
    <property type="entry name" value="DUF5017"/>
    <property type="match status" value="1"/>
</dbReference>
<keyword evidence="3" id="KW-1185">Reference proteome</keyword>
<organism evidence="2 3">
    <name type="scientific">Pedobacter helvus</name>
    <dbReference type="NCBI Taxonomy" id="2563444"/>
    <lineage>
        <taxon>Bacteria</taxon>
        <taxon>Pseudomonadati</taxon>
        <taxon>Bacteroidota</taxon>
        <taxon>Sphingobacteriia</taxon>
        <taxon>Sphingobacteriales</taxon>
        <taxon>Sphingobacteriaceae</taxon>
        <taxon>Pedobacter</taxon>
    </lineage>
</organism>
<evidence type="ECO:0000313" key="2">
    <source>
        <dbReference type="EMBL" id="MFN0293504.1"/>
    </source>
</evidence>
<feature type="domain" description="DUF5017" evidence="1">
    <location>
        <begin position="18"/>
        <end position="201"/>
    </location>
</feature>
<gene>
    <name evidence="2" type="ORF">E5L68_019140</name>
</gene>
<reference evidence="2 3" key="1">
    <citation type="submission" date="2024-12" db="EMBL/GenBank/DDBJ databases">
        <authorList>
            <person name="Hu S."/>
        </authorList>
    </citation>
    <scope>NUCLEOTIDE SEQUENCE [LARGE SCALE GENOMIC DNA]</scope>
    <source>
        <strain evidence="2 3">P-25</strain>
    </source>
</reference>
<proteinExistence type="predicted"/>
<protein>
    <submittedName>
        <fullName evidence="2">DUF5017 domain-containing protein</fullName>
    </submittedName>
</protein>
<sequence>MKNILKFSMLLFITVIVSCKKDTTDSPDGFNIYIEKTMFHVGDTAVFNISGSPDVIVFYSGTVGSRYNNRERLTSSGINKLSFQSSMTNGLLANAEPLSLLISTNLNGYDATSIASATWTDITNRNTKWPTSLSTAYTTSDAVDISDFNTADKVNIAFRAQGKKYPSQPQRKWSLQNITLNNVLSDGTNTPLFSTFANTGWVQLSVKNSNSGFNAWNVGDWNQSSLTASVNSSGVVLRNAYPITFDPGTTVNNDENDDWLITSAIDLKKTRPDAGIVIKSYLDLPLKQHSYVFKTAGTFKVAFVATNTDDKNVKSVVKEVTIIVN</sequence>
<dbReference type="InterPro" id="IPR032185">
    <property type="entry name" value="DUF5017"/>
</dbReference>